<evidence type="ECO:0000313" key="2">
    <source>
        <dbReference type="EMBL" id="EAU29820.1"/>
    </source>
</evidence>
<dbReference type="STRING" id="341663.Q0C9K5"/>
<evidence type="ECO:0000313" key="3">
    <source>
        <dbReference type="Proteomes" id="UP000007963"/>
    </source>
</evidence>
<sequence>MSEFPPSSLRPLIEEVFELLKSRNETISVAETVYTLESRLAYAGWTPAHLEGYNGPTPTIVAGLADHVRQTLGSTYTVSESGTAGPTGGTTRNRTPGYVAVAVSTAHGTYTREVETGSSDREKNMVAFTGEGLKLVRDVILGKAVL</sequence>
<name>Q0C9K5_ASPTN</name>
<dbReference type="Gene3D" id="3.90.950.20">
    <property type="entry name" value="CinA-like"/>
    <property type="match status" value="1"/>
</dbReference>
<dbReference type="Proteomes" id="UP000007963">
    <property type="component" value="Unassembled WGS sequence"/>
</dbReference>
<dbReference type="OrthoDB" id="2350783at2759"/>
<dbReference type="InterPro" id="IPR008136">
    <property type="entry name" value="CinA_C"/>
</dbReference>
<dbReference type="AlphaFoldDB" id="Q0C9K5"/>
<dbReference type="SUPFAM" id="SSF142433">
    <property type="entry name" value="CinA-like"/>
    <property type="match status" value="1"/>
</dbReference>
<dbReference type="eggNOG" id="ENOG502S20M">
    <property type="taxonomic scope" value="Eukaryota"/>
</dbReference>
<reference evidence="3" key="1">
    <citation type="submission" date="2005-09" db="EMBL/GenBank/DDBJ databases">
        <title>Annotation of the Aspergillus terreus NIH2624 genome.</title>
        <authorList>
            <person name="Birren B.W."/>
            <person name="Lander E.S."/>
            <person name="Galagan J.E."/>
            <person name="Nusbaum C."/>
            <person name="Devon K."/>
            <person name="Henn M."/>
            <person name="Ma L.-J."/>
            <person name="Jaffe D.B."/>
            <person name="Butler J."/>
            <person name="Alvarez P."/>
            <person name="Gnerre S."/>
            <person name="Grabherr M."/>
            <person name="Kleber M."/>
            <person name="Mauceli E.W."/>
            <person name="Brockman W."/>
            <person name="Rounsley S."/>
            <person name="Young S.K."/>
            <person name="LaButti K."/>
            <person name="Pushparaj V."/>
            <person name="DeCaprio D."/>
            <person name="Crawford M."/>
            <person name="Koehrsen M."/>
            <person name="Engels R."/>
            <person name="Montgomery P."/>
            <person name="Pearson M."/>
            <person name="Howarth C."/>
            <person name="Larson L."/>
            <person name="Luoma S."/>
            <person name="White J."/>
            <person name="Alvarado L."/>
            <person name="Kodira C.D."/>
            <person name="Zeng Q."/>
            <person name="Oleary S."/>
            <person name="Yandava C."/>
            <person name="Denning D.W."/>
            <person name="Nierman W.C."/>
            <person name="Milne T."/>
            <person name="Madden K."/>
        </authorList>
    </citation>
    <scope>NUCLEOTIDE SEQUENCE [LARGE SCALE GENOMIC DNA]</scope>
    <source>
        <strain evidence="3">NIH 2624 / FGSC A1156</strain>
    </source>
</reference>
<evidence type="ECO:0000259" key="1">
    <source>
        <dbReference type="Pfam" id="PF02464"/>
    </source>
</evidence>
<dbReference type="InterPro" id="IPR036653">
    <property type="entry name" value="CinA-like_C"/>
</dbReference>
<dbReference type="GeneID" id="4354391"/>
<dbReference type="Pfam" id="PF02464">
    <property type="entry name" value="CinA"/>
    <property type="match status" value="1"/>
</dbReference>
<accession>Q0C9K5</accession>
<gene>
    <name evidence="2" type="ORF">ATEG_09629</name>
</gene>
<proteinExistence type="predicted"/>
<organism evidence="2 3">
    <name type="scientific">Aspergillus terreus (strain NIH 2624 / FGSC A1156)</name>
    <dbReference type="NCBI Taxonomy" id="341663"/>
    <lineage>
        <taxon>Eukaryota</taxon>
        <taxon>Fungi</taxon>
        <taxon>Dikarya</taxon>
        <taxon>Ascomycota</taxon>
        <taxon>Pezizomycotina</taxon>
        <taxon>Eurotiomycetes</taxon>
        <taxon>Eurotiomycetidae</taxon>
        <taxon>Eurotiales</taxon>
        <taxon>Aspergillaceae</taxon>
        <taxon>Aspergillus</taxon>
        <taxon>Aspergillus subgen. Circumdati</taxon>
    </lineage>
</organism>
<feature type="domain" description="CinA C-terminal" evidence="1">
    <location>
        <begin position="33"/>
        <end position="139"/>
    </location>
</feature>
<dbReference type="VEuPathDB" id="FungiDB:ATEG_09629"/>
<dbReference type="RefSeq" id="XP_001218251.1">
    <property type="nucleotide sequence ID" value="XM_001218250.1"/>
</dbReference>
<dbReference type="EMBL" id="CH476608">
    <property type="protein sequence ID" value="EAU29820.1"/>
    <property type="molecule type" value="Genomic_DNA"/>
</dbReference>
<dbReference type="HOGENOM" id="CLU_030805_2_0_1"/>
<protein>
    <recommendedName>
        <fullName evidence="1">CinA C-terminal domain-containing protein</fullName>
    </recommendedName>
</protein>
<dbReference type="OMA" id="HTCIAVA"/>